<evidence type="ECO:0000313" key="3">
    <source>
        <dbReference type="Proteomes" id="UP000010483"/>
    </source>
</evidence>
<dbReference type="Pfam" id="PF00657">
    <property type="entry name" value="Lipase_GDSL"/>
    <property type="match status" value="1"/>
</dbReference>
<dbReference type="EMBL" id="CP003940">
    <property type="protein sequence ID" value="AFZ47175.1"/>
    <property type="molecule type" value="Genomic_DNA"/>
</dbReference>
<dbReference type="Proteomes" id="UP000010483">
    <property type="component" value="Chromosome"/>
</dbReference>
<evidence type="ECO:0000256" key="1">
    <source>
        <dbReference type="ARBA" id="ARBA00022801"/>
    </source>
</evidence>
<dbReference type="AlphaFoldDB" id="K9YLA3"/>
<dbReference type="eggNOG" id="COG3240">
    <property type="taxonomic scope" value="Bacteria"/>
</dbReference>
<dbReference type="InterPro" id="IPR051058">
    <property type="entry name" value="GDSL_Est/Lipase"/>
</dbReference>
<evidence type="ECO:0000313" key="2">
    <source>
        <dbReference type="EMBL" id="AFZ47175.1"/>
    </source>
</evidence>
<dbReference type="InterPro" id="IPR008265">
    <property type="entry name" value="Lipase_GDSL_AS"/>
</dbReference>
<dbReference type="CDD" id="cd01846">
    <property type="entry name" value="fatty_acyltransferase_like"/>
    <property type="match status" value="1"/>
</dbReference>
<dbReference type="BioCyc" id="CSTA292563:G1353-1216-MONOMER"/>
<dbReference type="STRING" id="292563.Cyast_1209"/>
<organism evidence="2 3">
    <name type="scientific">Cyanobacterium stanieri (strain ATCC 29140 / PCC 7202)</name>
    <dbReference type="NCBI Taxonomy" id="292563"/>
    <lineage>
        <taxon>Bacteria</taxon>
        <taxon>Bacillati</taxon>
        <taxon>Cyanobacteriota</taxon>
        <taxon>Cyanophyceae</taxon>
        <taxon>Oscillatoriophycideae</taxon>
        <taxon>Chroococcales</taxon>
        <taxon>Geminocystaceae</taxon>
        <taxon>Cyanobacterium</taxon>
    </lineage>
</organism>
<reference evidence="3" key="1">
    <citation type="journal article" date="2013" name="Proc. Natl. Acad. Sci. U.S.A.">
        <title>Improving the coverage of the cyanobacterial phylum using diversity-driven genome sequencing.</title>
        <authorList>
            <person name="Shih P.M."/>
            <person name="Wu D."/>
            <person name="Latifi A."/>
            <person name="Axen S.D."/>
            <person name="Fewer D.P."/>
            <person name="Talla E."/>
            <person name="Calteau A."/>
            <person name="Cai F."/>
            <person name="Tandeau de Marsac N."/>
            <person name="Rippka R."/>
            <person name="Herdman M."/>
            <person name="Sivonen K."/>
            <person name="Coursin T."/>
            <person name="Laurent T."/>
            <person name="Goodwin L."/>
            <person name="Nolan M."/>
            <person name="Davenport K.W."/>
            <person name="Han C.S."/>
            <person name="Rubin E.M."/>
            <person name="Eisen J.A."/>
            <person name="Woyke T."/>
            <person name="Gugger M."/>
            <person name="Kerfeld C.A."/>
        </authorList>
    </citation>
    <scope>NUCLEOTIDE SEQUENCE [LARGE SCALE GENOMIC DNA]</scope>
    <source>
        <strain evidence="3">ATCC 29140 / PCC 7202</strain>
    </source>
</reference>
<keyword evidence="1" id="KW-0378">Hydrolase</keyword>
<dbReference type="Gene3D" id="3.40.50.1110">
    <property type="entry name" value="SGNH hydrolase"/>
    <property type="match status" value="1"/>
</dbReference>
<name>K9YLA3_CYASC</name>
<dbReference type="PANTHER" id="PTHR45648">
    <property type="entry name" value="GDSL LIPASE/ACYLHYDROLASE FAMILY PROTEIN (AFU_ORTHOLOGUE AFUA_4G14700)"/>
    <property type="match status" value="1"/>
</dbReference>
<dbReference type="InterPro" id="IPR001087">
    <property type="entry name" value="GDSL"/>
</dbReference>
<dbReference type="HOGENOM" id="CLU_015101_3_2_3"/>
<dbReference type="KEGG" id="csn:Cyast_1209"/>
<proteinExistence type="predicted"/>
<protein>
    <submittedName>
        <fullName evidence="2">Lipolytic protein G-D-S-L family</fullName>
    </submittedName>
</protein>
<dbReference type="GO" id="GO:0016298">
    <property type="term" value="F:lipase activity"/>
    <property type="evidence" value="ECO:0007669"/>
    <property type="project" value="InterPro"/>
</dbReference>
<sequence>MNNLIKQVSPLFVGSAIALSTFSVQPVMGATLYNQIFIFGDSLSDAGNLFNLTGGTNPPPVFFDGRFSNGSVWSEYFAEDLGLAPELWIQDSGELITSIPRNGINFAFAGAKTDDTHITNNDQLFGLHQQVNSFIGLLGGNTLNNPQALGVLMAGANDYFGDPLLNPQTPVENLVKEIDRLSGAGLTNILVSNLPDLGKTPLALSFGEPVSAGLTNSIRLHNDLLKKELKKLNQANPETNLILFDFYSLFNDILDNPNKFGFINVTDSCIDLNLTPPNSISQDFCSEDLQDQFLFVDNQHPNTKAHRFIADKALQTVSTPEPTTILPLGFLGMGLLTNLISKRPSNKNKEKMTVAK</sequence>
<accession>K9YLA3</accession>
<gene>
    <name evidence="2" type="ordered locus">Cyast_1209</name>
</gene>
<dbReference type="PANTHER" id="PTHR45648:SF22">
    <property type="entry name" value="GDSL LIPASE_ACYLHYDROLASE FAMILY PROTEIN (AFU_ORTHOLOGUE AFUA_4G14700)"/>
    <property type="match status" value="1"/>
</dbReference>
<dbReference type="InterPro" id="IPR036514">
    <property type="entry name" value="SGNH_hydro_sf"/>
</dbReference>
<dbReference type="SUPFAM" id="SSF52266">
    <property type="entry name" value="SGNH hydrolase"/>
    <property type="match status" value="1"/>
</dbReference>
<keyword evidence="3" id="KW-1185">Reference proteome</keyword>
<dbReference type="GO" id="GO:0006629">
    <property type="term" value="P:lipid metabolic process"/>
    <property type="evidence" value="ECO:0007669"/>
    <property type="project" value="InterPro"/>
</dbReference>
<dbReference type="PROSITE" id="PS01098">
    <property type="entry name" value="LIPASE_GDSL_SER"/>
    <property type="match status" value="1"/>
</dbReference>